<evidence type="ECO:0000313" key="2">
    <source>
        <dbReference type="EMBL" id="RZB93544.1"/>
    </source>
</evidence>
<keyword evidence="3" id="KW-1185">Reference proteome</keyword>
<keyword evidence="1" id="KW-1133">Transmembrane helix</keyword>
<protein>
    <submittedName>
        <fullName evidence="2">Uncharacterized protein</fullName>
    </submittedName>
</protein>
<feature type="transmembrane region" description="Helical" evidence="1">
    <location>
        <begin position="46"/>
        <end position="68"/>
    </location>
</feature>
<evidence type="ECO:0000256" key="1">
    <source>
        <dbReference type="SAM" id="Phobius"/>
    </source>
</evidence>
<name>A0A445J572_GLYSO</name>
<dbReference type="Proteomes" id="UP000289340">
    <property type="component" value="Chromosome 9"/>
</dbReference>
<keyword evidence="1" id="KW-0472">Membrane</keyword>
<accession>A0A445J572</accession>
<dbReference type="EMBL" id="QZWG01000009">
    <property type="protein sequence ID" value="RZB93544.1"/>
    <property type="molecule type" value="Genomic_DNA"/>
</dbReference>
<evidence type="ECO:0000313" key="3">
    <source>
        <dbReference type="Proteomes" id="UP000289340"/>
    </source>
</evidence>
<organism evidence="2 3">
    <name type="scientific">Glycine soja</name>
    <name type="common">Wild soybean</name>
    <dbReference type="NCBI Taxonomy" id="3848"/>
    <lineage>
        <taxon>Eukaryota</taxon>
        <taxon>Viridiplantae</taxon>
        <taxon>Streptophyta</taxon>
        <taxon>Embryophyta</taxon>
        <taxon>Tracheophyta</taxon>
        <taxon>Spermatophyta</taxon>
        <taxon>Magnoliopsida</taxon>
        <taxon>eudicotyledons</taxon>
        <taxon>Gunneridae</taxon>
        <taxon>Pentapetalae</taxon>
        <taxon>rosids</taxon>
        <taxon>fabids</taxon>
        <taxon>Fabales</taxon>
        <taxon>Fabaceae</taxon>
        <taxon>Papilionoideae</taxon>
        <taxon>50 kb inversion clade</taxon>
        <taxon>NPAAA clade</taxon>
        <taxon>indigoferoid/millettioid clade</taxon>
        <taxon>Phaseoleae</taxon>
        <taxon>Glycine</taxon>
        <taxon>Glycine subgen. Soja</taxon>
    </lineage>
</organism>
<keyword evidence="1" id="KW-0812">Transmembrane</keyword>
<proteinExistence type="predicted"/>
<sequence>MLFSHHWHFFPPPNLFWMTILAHDVFSNEKSDFNFCFLFKIYDISFLLQMLYLDKVFYFFINFLNILLL</sequence>
<gene>
    <name evidence="2" type="ORF">D0Y65_025068</name>
</gene>
<comment type="caution">
    <text evidence="2">The sequence shown here is derived from an EMBL/GenBank/DDBJ whole genome shotgun (WGS) entry which is preliminary data.</text>
</comment>
<reference evidence="2 3" key="1">
    <citation type="submission" date="2018-09" db="EMBL/GenBank/DDBJ databases">
        <title>A high-quality reference genome of wild soybean provides a powerful tool to mine soybean genomes.</title>
        <authorList>
            <person name="Xie M."/>
            <person name="Chung C.Y.L."/>
            <person name="Li M.-W."/>
            <person name="Wong F.-L."/>
            <person name="Chan T.-F."/>
            <person name="Lam H.-M."/>
        </authorList>
    </citation>
    <scope>NUCLEOTIDE SEQUENCE [LARGE SCALE GENOMIC DNA]</scope>
    <source>
        <strain evidence="3">cv. W05</strain>
        <tissue evidence="2">Hypocotyl of etiolated seedlings</tissue>
    </source>
</reference>
<dbReference type="AlphaFoldDB" id="A0A445J572"/>